<keyword evidence="5 8" id="KW-0812">Transmembrane</keyword>
<feature type="transmembrane region" description="Helical" evidence="8">
    <location>
        <begin position="237"/>
        <end position="259"/>
    </location>
</feature>
<feature type="transmembrane region" description="Helical" evidence="8">
    <location>
        <begin position="400"/>
        <end position="422"/>
    </location>
</feature>
<reference evidence="9 10" key="1">
    <citation type="submission" date="2020-08" db="EMBL/GenBank/DDBJ databases">
        <title>A Genomic Blueprint of the Chicken Gut Microbiome.</title>
        <authorList>
            <person name="Gilroy R."/>
            <person name="Ravi A."/>
            <person name="Getino M."/>
            <person name="Pursley I."/>
            <person name="Horton D.L."/>
            <person name="Alikhan N.-F."/>
            <person name="Baker D."/>
            <person name="Gharbi K."/>
            <person name="Hall N."/>
            <person name="Watson M."/>
            <person name="Adriaenssens E.M."/>
            <person name="Foster-Nyarko E."/>
            <person name="Jarju S."/>
            <person name="Secka A."/>
            <person name="Antonio M."/>
            <person name="Oren A."/>
            <person name="Chaudhuri R."/>
            <person name="La Ragione R.M."/>
            <person name="Hildebrand F."/>
            <person name="Pallen M.J."/>
        </authorList>
    </citation>
    <scope>NUCLEOTIDE SEQUENCE [LARGE SCALE GENOMIC DNA]</scope>
    <source>
        <strain evidence="9 10">Sa2BVA9</strain>
    </source>
</reference>
<feature type="transmembrane region" description="Helical" evidence="8">
    <location>
        <begin position="6"/>
        <end position="23"/>
    </location>
</feature>
<keyword evidence="3 8" id="KW-0813">Transport</keyword>
<feature type="transmembrane region" description="Helical" evidence="8">
    <location>
        <begin position="128"/>
        <end position="148"/>
    </location>
</feature>
<evidence type="ECO:0000313" key="10">
    <source>
        <dbReference type="Proteomes" id="UP000608071"/>
    </source>
</evidence>
<proteinExistence type="inferred from homology"/>
<name>A0ABR8SYP8_9BACL</name>
<keyword evidence="7 8" id="KW-0472">Membrane</keyword>
<dbReference type="InterPro" id="IPR003804">
    <property type="entry name" value="Lactate_perm"/>
</dbReference>
<feature type="transmembrane region" description="Helical" evidence="8">
    <location>
        <begin position="265"/>
        <end position="284"/>
    </location>
</feature>
<gene>
    <name evidence="9" type="ORF">H9647_10415</name>
</gene>
<feature type="transmembrane region" description="Helical" evidence="8">
    <location>
        <begin position="30"/>
        <end position="46"/>
    </location>
</feature>
<protein>
    <recommendedName>
        <fullName evidence="8">L-lactate permease</fullName>
    </recommendedName>
</protein>
<organism evidence="9 10">
    <name type="scientific">Paenibacillus gallinarum</name>
    <dbReference type="NCBI Taxonomy" id="2762232"/>
    <lineage>
        <taxon>Bacteria</taxon>
        <taxon>Bacillati</taxon>
        <taxon>Bacillota</taxon>
        <taxon>Bacilli</taxon>
        <taxon>Bacillales</taxon>
        <taxon>Paenibacillaceae</taxon>
        <taxon>Paenibacillus</taxon>
    </lineage>
</organism>
<accession>A0ABR8SYP8</accession>
<comment type="similarity">
    <text evidence="2 8">Belongs to the lactate permease family.</text>
</comment>
<comment type="function">
    <text evidence="8">Uptake of L-lactate across the membrane. Can also transport D-lactate and glycolate.</text>
</comment>
<sequence>MNFLELITAAMPILSVLIFLVILRMPATVAMPLSFVVTAVLAYFVWDMPLINLTASTLEGVFVTLTVLFIIFGAILLLNTLTHGGALAVIREGFMNISADMRVQVIIVAWCFGGFIEGAAGFGTPAAIAAPLLLALGFPPIAAVVVALIADSTPVAFGAVGTTFNVGIRQGLDETSPVFMSYLTEQGIDISGFLQAIAMRLTQIDIFIGTFIPLILVLMITRVFGKNKSFKEGFQMAPFAIFAGLTYTIPAALVATFVGYEFPSLLGALVSLIIVVLAAQKGFLLPKGEPWCKFGPSEYVKKEIKAEEEQEASGHTLTLAKAWVPYILIAVLLVLTRVIKPLQRWLQGISISWNDILGTGISQNWQILYSPGFIFLLVVAITVVLHEIPRNKMKLAFSEAAGSMVGTAIALAFSTAMVRIFLNSGIEGAVLQSMPTELAQLASDVFGGAWPIAAPFIGTLGAFVSGSATFSNMMFSSLQFDVATVNGFAPDLIIALQAIGAAAGNMICVSNVVAVSAVVGVLGKEGQIIRLALIPNLFYVILSGIIAMLIAMVFI</sequence>
<dbReference type="NCBIfam" id="TIGR00795">
    <property type="entry name" value="lctP"/>
    <property type="match status" value="1"/>
</dbReference>
<keyword evidence="10" id="KW-1185">Reference proteome</keyword>
<keyword evidence="4 8" id="KW-1003">Cell membrane</keyword>
<comment type="caution">
    <text evidence="9">The sequence shown here is derived from an EMBL/GenBank/DDBJ whole genome shotgun (WGS) entry which is preliminary data.</text>
</comment>
<keyword evidence="6 8" id="KW-1133">Transmembrane helix</keyword>
<evidence type="ECO:0000256" key="3">
    <source>
        <dbReference type="ARBA" id="ARBA00022448"/>
    </source>
</evidence>
<comment type="subcellular location">
    <subcellularLocation>
        <location evidence="1 8">Cell membrane</location>
        <topology evidence="1 8">Multi-pass membrane protein</topology>
    </subcellularLocation>
</comment>
<evidence type="ECO:0000256" key="2">
    <source>
        <dbReference type="ARBA" id="ARBA00010100"/>
    </source>
</evidence>
<feature type="transmembrane region" description="Helical" evidence="8">
    <location>
        <begin position="528"/>
        <end position="554"/>
    </location>
</feature>
<feature type="transmembrane region" description="Helical" evidence="8">
    <location>
        <begin position="323"/>
        <end position="339"/>
    </location>
</feature>
<evidence type="ECO:0000256" key="1">
    <source>
        <dbReference type="ARBA" id="ARBA00004651"/>
    </source>
</evidence>
<evidence type="ECO:0000256" key="6">
    <source>
        <dbReference type="ARBA" id="ARBA00022989"/>
    </source>
</evidence>
<dbReference type="EMBL" id="JACSQL010000003">
    <property type="protein sequence ID" value="MBD7968479.1"/>
    <property type="molecule type" value="Genomic_DNA"/>
</dbReference>
<feature type="transmembrane region" description="Helical" evidence="8">
    <location>
        <begin position="206"/>
        <end position="225"/>
    </location>
</feature>
<evidence type="ECO:0000256" key="7">
    <source>
        <dbReference type="ARBA" id="ARBA00023136"/>
    </source>
</evidence>
<dbReference type="PANTHER" id="PTHR30003:SF0">
    <property type="entry name" value="GLYCOLATE PERMEASE GLCA-RELATED"/>
    <property type="match status" value="1"/>
</dbReference>
<evidence type="ECO:0000256" key="8">
    <source>
        <dbReference type="RuleBase" id="RU365092"/>
    </source>
</evidence>
<evidence type="ECO:0000256" key="4">
    <source>
        <dbReference type="ARBA" id="ARBA00022475"/>
    </source>
</evidence>
<feature type="transmembrane region" description="Helical" evidence="8">
    <location>
        <begin position="103"/>
        <end position="122"/>
    </location>
</feature>
<dbReference type="PANTHER" id="PTHR30003">
    <property type="entry name" value="L-LACTATE PERMEASE"/>
    <property type="match status" value="1"/>
</dbReference>
<evidence type="ECO:0000313" key="9">
    <source>
        <dbReference type="EMBL" id="MBD7968479.1"/>
    </source>
</evidence>
<dbReference type="Proteomes" id="UP000608071">
    <property type="component" value="Unassembled WGS sequence"/>
</dbReference>
<feature type="transmembrane region" description="Helical" evidence="8">
    <location>
        <begin position="492"/>
        <end position="522"/>
    </location>
</feature>
<feature type="transmembrane region" description="Helical" evidence="8">
    <location>
        <begin position="61"/>
        <end position="82"/>
    </location>
</feature>
<feature type="transmembrane region" description="Helical" evidence="8">
    <location>
        <begin position="367"/>
        <end position="388"/>
    </location>
</feature>
<evidence type="ECO:0000256" key="5">
    <source>
        <dbReference type="ARBA" id="ARBA00022692"/>
    </source>
</evidence>
<feature type="transmembrane region" description="Helical" evidence="8">
    <location>
        <begin position="448"/>
        <end position="471"/>
    </location>
</feature>
<dbReference type="RefSeq" id="WP_191799703.1">
    <property type="nucleotide sequence ID" value="NZ_JACSQL010000003.1"/>
</dbReference>
<dbReference type="Pfam" id="PF02652">
    <property type="entry name" value="Lactate_perm"/>
    <property type="match status" value="1"/>
</dbReference>